<evidence type="ECO:0000313" key="1">
    <source>
        <dbReference type="EMBL" id="CAG8453539.1"/>
    </source>
</evidence>
<sequence length="728" mass="83192">MASQEDIYHDFQRAAKQSYAGEYPHLEDLWSISAKGHLVDGELYMIEDEKCHLQHLSFIVRTAIDAVLTLLTDWTLFFKHPLHWWYLVFVYPVVLYALFVAEVASLIVDTLKLKFIKTAVHKRWTKYVAPEILFDAEFFHAEENRSIVDEGIGALEKPYHPDVEDGEEPVKPVHHFNLDIAQFLLFISDVVYNRASDKVLEAKHKIDMIKHHPEQRDGLLREAVEFLQESDEPIRTQVKKWPMKYKSVSELNTLGESYAGIFFSERHNFIVVAFKGQTADKFDSFVKDLMFQHVDGRPIVGFKSYTGYRSLLCPETEKPGPSYIAIIEAIQNTARLIRNSNPKRTHINVWITGHSMGGALATLFYGRCLKSPTDLGEHCVLRDAYTFGSPSVADSEIASTYVSSLNKRGDLVNTLWRVVDDKDVMTRCPPGFYHAGGVGRYNILDNTHVGEAIRFYQDGAKKPKLMKTSHVSGENPIPVIRSSRPKENAKIEIPIHSFDKKLPPYIRDHMTYRYFMALTLARNHLNDHVEVIYQFIDTANEIIVDGIGWHFIGVAIFNVIWLVLVVNEELVLAWITILIVASQLSYIYYNLKVNYPPQNSFDAIFIHLPFNLYHAWIMVILTISTFVAFIPDKENGRDPGILEQVLGVLALCFLEVTSVGYIEKFKGDLIGAGVITITLYGISFQQDDNAIIHWVALVFAVISSIHLLKTYLAKLYYERREESAPLLV</sequence>
<protein>
    <submittedName>
        <fullName evidence="1">12493_t:CDS:1</fullName>
    </submittedName>
</protein>
<evidence type="ECO:0000313" key="2">
    <source>
        <dbReference type="Proteomes" id="UP000789525"/>
    </source>
</evidence>
<comment type="caution">
    <text evidence="1">The sequence shown here is derived from an EMBL/GenBank/DDBJ whole genome shotgun (WGS) entry which is preliminary data.</text>
</comment>
<dbReference type="EMBL" id="CAJVPT010000940">
    <property type="protein sequence ID" value="CAG8453539.1"/>
    <property type="molecule type" value="Genomic_DNA"/>
</dbReference>
<organism evidence="1 2">
    <name type="scientific">Acaulospora colombiana</name>
    <dbReference type="NCBI Taxonomy" id="27376"/>
    <lineage>
        <taxon>Eukaryota</taxon>
        <taxon>Fungi</taxon>
        <taxon>Fungi incertae sedis</taxon>
        <taxon>Mucoromycota</taxon>
        <taxon>Glomeromycotina</taxon>
        <taxon>Glomeromycetes</taxon>
        <taxon>Diversisporales</taxon>
        <taxon>Acaulosporaceae</taxon>
        <taxon>Acaulospora</taxon>
    </lineage>
</organism>
<accession>A0ACA9K5X0</accession>
<reference evidence="1" key="1">
    <citation type="submission" date="2021-06" db="EMBL/GenBank/DDBJ databases">
        <authorList>
            <person name="Kallberg Y."/>
            <person name="Tangrot J."/>
            <person name="Rosling A."/>
        </authorList>
    </citation>
    <scope>NUCLEOTIDE SEQUENCE</scope>
    <source>
        <strain evidence="1">CL356</strain>
    </source>
</reference>
<gene>
    <name evidence="1" type="ORF">ACOLOM_LOCUS864</name>
</gene>
<dbReference type="Proteomes" id="UP000789525">
    <property type="component" value="Unassembled WGS sequence"/>
</dbReference>
<name>A0ACA9K5X0_9GLOM</name>
<keyword evidence="2" id="KW-1185">Reference proteome</keyword>
<proteinExistence type="predicted"/>